<dbReference type="Proteomes" id="UP000007875">
    <property type="component" value="Unassembled WGS sequence"/>
</dbReference>
<dbReference type="InterPro" id="IPR045243">
    <property type="entry name" value="Rna14-like"/>
</dbReference>
<evidence type="ECO:0000256" key="3">
    <source>
        <dbReference type="ARBA" id="ARBA00023242"/>
    </source>
</evidence>
<keyword evidence="2" id="KW-0677">Repeat</keyword>
<dbReference type="InterPro" id="IPR003107">
    <property type="entry name" value="HAT"/>
</dbReference>
<keyword evidence="7" id="KW-1185">Reference proteome</keyword>
<keyword evidence="3" id="KW-0539">Nucleus</keyword>
<sequence>MQDYVPERIRKLESRVKDNEFDVDAWNGLIREAQTHPIEKARKTFERLVTQFPTTGRYWRIYIEQEMKSRNYEKVEKLFQRCLMRVLSIDLWKCYLSYVRETKSGLSSYREKMAQAYDFALEKIGMDIMSYQIWADYVAFLKGVEAVGSYAENQRITAVRRVYQRGCVNPMINIEQLWREYSQYEQGINAIIAKKMLDDRTRDYVNARRVSKELEAMTRSLQRHNPATPPCGSAEEAKQVSLWKKYIEWEKNNPLRSESLTVISKRVMFAYEQCLLCLGHHPVWYEAAQYLSSTSKLMQEKGDPVVENLKPAAINICSQDTNSSKILSDEASSLYERAISSLMKSNMLIHFAYADFEEGRMKHDKVHTIYQRMLDIKDCDQTLTFIQYMKFTRRAEGIKAARLVFKKAREDTRIRFHVFVAAALMEYYCTKEKQIAFKIFELGLKRFGHEPDYLLSYIDYMAHLNEDNNTRVLFERILTSTSLSSDKSGTIWDKYLEFECNVGDLSSLLKVESRRQDAFKSEYEGKSTCLLIDRYRFLDLYPCPTDILRALGYKVDMTKSVINLVRILLTCTTCCKESRSSNKPTISMLNPSSASVEAAGGTSIDDAGMKKAGFAIPDISQMIPYKPKLRAIPGSHPVPGGEFPAPGPAVILMKNMPPPRSFKGPFVKIDDLMDKFADCSLPKEDWLKQVNSGGGGHTFSVSSGQSNLRFAGVKRSSSRGDSDDESSVNSRSSVPPVHDIYRARQQKRVK</sequence>
<feature type="compositionally biased region" description="Polar residues" evidence="4">
    <location>
        <begin position="699"/>
        <end position="708"/>
    </location>
</feature>
<feature type="region of interest" description="Disordered" evidence="4">
    <location>
        <begin position="698"/>
        <end position="750"/>
    </location>
</feature>
<dbReference type="PANTHER" id="PTHR19980">
    <property type="entry name" value="RNA CLEAVAGE STIMULATION FACTOR"/>
    <property type="match status" value="1"/>
</dbReference>
<evidence type="ECO:0000256" key="1">
    <source>
        <dbReference type="ARBA" id="ARBA00004123"/>
    </source>
</evidence>
<evidence type="ECO:0000259" key="5">
    <source>
        <dbReference type="Pfam" id="PF05843"/>
    </source>
</evidence>
<dbReference type="Pfam" id="PF05843">
    <property type="entry name" value="Suf"/>
    <property type="match status" value="1"/>
</dbReference>
<dbReference type="OMA" id="CFRGPFV"/>
<reference evidence="6" key="3">
    <citation type="submission" date="2025-09" db="UniProtKB">
        <authorList>
            <consortium name="Ensembl"/>
        </authorList>
    </citation>
    <scope>IDENTIFICATION</scope>
</reference>
<dbReference type="eggNOG" id="KOG1914">
    <property type="taxonomic scope" value="Eukaryota"/>
</dbReference>
<name>H2YS43_CIOSA</name>
<dbReference type="GeneTree" id="ENSGT00390000006758"/>
<evidence type="ECO:0000313" key="7">
    <source>
        <dbReference type="Proteomes" id="UP000007875"/>
    </source>
</evidence>
<reference evidence="7" key="1">
    <citation type="submission" date="2003-08" db="EMBL/GenBank/DDBJ databases">
        <authorList>
            <person name="Birren B."/>
            <person name="Nusbaum C."/>
            <person name="Abebe A."/>
            <person name="Abouelleil A."/>
            <person name="Adekoya E."/>
            <person name="Ait-zahra M."/>
            <person name="Allen N."/>
            <person name="Allen T."/>
            <person name="An P."/>
            <person name="Anderson M."/>
            <person name="Anderson S."/>
            <person name="Arachchi H."/>
            <person name="Armbruster J."/>
            <person name="Bachantsang P."/>
            <person name="Baldwin J."/>
            <person name="Barry A."/>
            <person name="Bayul T."/>
            <person name="Blitshsteyn B."/>
            <person name="Bloom T."/>
            <person name="Blye J."/>
            <person name="Boguslavskiy L."/>
            <person name="Borowsky M."/>
            <person name="Boukhgalter B."/>
            <person name="Brunache A."/>
            <person name="Butler J."/>
            <person name="Calixte N."/>
            <person name="Calvo S."/>
            <person name="Camarata J."/>
            <person name="Campo K."/>
            <person name="Chang J."/>
            <person name="Cheshatsang Y."/>
            <person name="Citroen M."/>
            <person name="Collymore A."/>
            <person name="Considine T."/>
            <person name="Cook A."/>
            <person name="Cooke P."/>
            <person name="Corum B."/>
            <person name="Cuomo C."/>
            <person name="David R."/>
            <person name="Dawoe T."/>
            <person name="Degray S."/>
            <person name="Dodge S."/>
            <person name="Dooley K."/>
            <person name="Dorje P."/>
            <person name="Dorjee K."/>
            <person name="Dorris L."/>
            <person name="Duffey N."/>
            <person name="Dupes A."/>
            <person name="Elkins T."/>
            <person name="Engels R."/>
            <person name="Erickson J."/>
            <person name="Farina A."/>
            <person name="Faro S."/>
            <person name="Ferreira P."/>
            <person name="Fischer H."/>
            <person name="Fitzgerald M."/>
            <person name="Foley K."/>
            <person name="Gage D."/>
            <person name="Galagan J."/>
            <person name="Gearin G."/>
            <person name="Gnerre S."/>
            <person name="Gnirke A."/>
            <person name="Goyette A."/>
            <person name="Graham J."/>
            <person name="Grandbois E."/>
            <person name="Gyaltsen K."/>
            <person name="Hafez N."/>
            <person name="Hagopian D."/>
            <person name="Hagos B."/>
            <person name="Hall J."/>
            <person name="Hatcher B."/>
            <person name="Heller A."/>
            <person name="Higgins H."/>
            <person name="Honan T."/>
            <person name="Horn A."/>
            <person name="Houde N."/>
            <person name="Hughes L."/>
            <person name="Hulme W."/>
            <person name="Husby E."/>
            <person name="Iliev I."/>
            <person name="Jaffe D."/>
            <person name="Jones C."/>
            <person name="Kamal M."/>
            <person name="Kamat A."/>
            <person name="Kamvysselis M."/>
            <person name="Karlsson E."/>
            <person name="Kells C."/>
            <person name="Kieu A."/>
            <person name="Kisner P."/>
            <person name="Kodira C."/>
            <person name="Kulbokas E."/>
            <person name="Labutti K."/>
            <person name="Lama D."/>
            <person name="Landers T."/>
            <person name="Leger J."/>
            <person name="Levine S."/>
            <person name="Lewis D."/>
            <person name="Lewis T."/>
            <person name="Lindblad-toh K."/>
            <person name="Liu X."/>
            <person name="Lokyitsang T."/>
            <person name="Lokyitsang Y."/>
            <person name="Lucien O."/>
            <person name="Lui A."/>
            <person name="Ma L.J."/>
            <person name="Mabbitt R."/>
            <person name="Macdonald J."/>
            <person name="Maclean C."/>
            <person name="Major J."/>
            <person name="Manning J."/>
            <person name="Marabella R."/>
            <person name="Maru K."/>
            <person name="Matthews C."/>
            <person name="Mauceli E."/>
            <person name="Mccarthy M."/>
            <person name="Mcdonough S."/>
            <person name="Mcghee T."/>
            <person name="Meldrim J."/>
            <person name="Meneus L."/>
            <person name="Mesirov J."/>
            <person name="Mihalev A."/>
            <person name="Mihova T."/>
            <person name="Mikkelsen T."/>
            <person name="Mlenga V."/>
            <person name="Moru K."/>
            <person name="Mozes J."/>
            <person name="Mulrain L."/>
            <person name="Munson G."/>
            <person name="Naylor J."/>
            <person name="Newes C."/>
            <person name="Nguyen C."/>
            <person name="Nguyen N."/>
            <person name="Nguyen T."/>
            <person name="Nicol R."/>
            <person name="Nielsen C."/>
            <person name="Nizzari M."/>
            <person name="Norbu C."/>
            <person name="Norbu N."/>
            <person name="O'donnell P."/>
            <person name="Okoawo O."/>
            <person name="O'leary S."/>
            <person name="Omotosho B."/>
            <person name="O'neill K."/>
            <person name="Osman S."/>
            <person name="Parker S."/>
            <person name="Perrin D."/>
            <person name="Phunkhang P."/>
            <person name="Piqani B."/>
            <person name="Purcell S."/>
            <person name="Rachupka T."/>
            <person name="Ramasamy U."/>
            <person name="Rameau R."/>
            <person name="Ray V."/>
            <person name="Raymond C."/>
            <person name="Retta R."/>
            <person name="Richardson S."/>
            <person name="Rise C."/>
            <person name="Rodriguez J."/>
            <person name="Rogers J."/>
            <person name="Rogov P."/>
            <person name="Rutman M."/>
            <person name="Schupbach R."/>
            <person name="Seaman C."/>
            <person name="Settipalli S."/>
            <person name="Sharpe T."/>
            <person name="Sheridan J."/>
            <person name="Sherpa N."/>
            <person name="Shi J."/>
            <person name="Smirnov S."/>
            <person name="Smith C."/>
            <person name="Sougnez C."/>
            <person name="Spencer B."/>
            <person name="Stalker J."/>
            <person name="Stange-thomann N."/>
            <person name="Stavropoulos S."/>
            <person name="Stetson K."/>
            <person name="Stone C."/>
            <person name="Stone S."/>
            <person name="Stubbs M."/>
            <person name="Talamas J."/>
            <person name="Tchuinga P."/>
            <person name="Tenzing P."/>
            <person name="Tesfaye S."/>
            <person name="Theodore J."/>
            <person name="Thoulutsang Y."/>
            <person name="Topham K."/>
            <person name="Towey S."/>
            <person name="Tsamla T."/>
            <person name="Tsomo N."/>
            <person name="Vallee D."/>
            <person name="Vassiliev H."/>
            <person name="Venkataraman V."/>
            <person name="Vinson J."/>
            <person name="Vo A."/>
            <person name="Wade C."/>
            <person name="Wang S."/>
            <person name="Wangchuk T."/>
            <person name="Wangdi T."/>
            <person name="Whittaker C."/>
            <person name="Wilkinson J."/>
            <person name="Wu Y."/>
            <person name="Wyman D."/>
            <person name="Yadav S."/>
            <person name="Yang S."/>
            <person name="Yang X."/>
            <person name="Yeager S."/>
            <person name="Yee E."/>
            <person name="Young G."/>
            <person name="Zainoun J."/>
            <person name="Zembeck L."/>
            <person name="Zimmer A."/>
            <person name="Zody M."/>
            <person name="Lander E."/>
        </authorList>
    </citation>
    <scope>NUCLEOTIDE SEQUENCE [LARGE SCALE GENOMIC DNA]</scope>
</reference>
<reference evidence="6" key="2">
    <citation type="submission" date="2025-08" db="UniProtKB">
        <authorList>
            <consortium name="Ensembl"/>
        </authorList>
    </citation>
    <scope>IDENTIFICATION</scope>
</reference>
<dbReference type="GO" id="GO:0031124">
    <property type="term" value="P:mRNA 3'-end processing"/>
    <property type="evidence" value="ECO:0007669"/>
    <property type="project" value="InterPro"/>
</dbReference>
<evidence type="ECO:0000256" key="2">
    <source>
        <dbReference type="ARBA" id="ARBA00022737"/>
    </source>
</evidence>
<dbReference type="FunCoup" id="H2YS43">
    <property type="interactions" value="743"/>
</dbReference>
<feature type="domain" description="Suppressor of forked" evidence="5">
    <location>
        <begin position="8"/>
        <end position="545"/>
    </location>
</feature>
<dbReference type="PANTHER" id="PTHR19980:SF0">
    <property type="entry name" value="CLEAVAGE STIMULATION FACTOR SUBUNIT 3"/>
    <property type="match status" value="1"/>
</dbReference>
<dbReference type="AlphaFoldDB" id="H2YS43"/>
<dbReference type="InParanoid" id="H2YS43"/>
<feature type="compositionally biased region" description="Low complexity" evidence="4">
    <location>
        <begin position="727"/>
        <end position="737"/>
    </location>
</feature>
<dbReference type="GO" id="GO:0003729">
    <property type="term" value="F:mRNA binding"/>
    <property type="evidence" value="ECO:0007669"/>
    <property type="project" value="TreeGrafter"/>
</dbReference>
<comment type="subcellular location">
    <subcellularLocation>
        <location evidence="1">Nucleus</location>
    </subcellularLocation>
</comment>
<dbReference type="InterPro" id="IPR008847">
    <property type="entry name" value="Suf"/>
</dbReference>
<dbReference type="STRING" id="51511.ENSCSAVP00000008153"/>
<dbReference type="SUPFAM" id="SSF48452">
    <property type="entry name" value="TPR-like"/>
    <property type="match status" value="1"/>
</dbReference>
<proteinExistence type="predicted"/>
<accession>H2YS43</accession>
<organism evidence="6 7">
    <name type="scientific">Ciona savignyi</name>
    <name type="common">Pacific transparent sea squirt</name>
    <dbReference type="NCBI Taxonomy" id="51511"/>
    <lineage>
        <taxon>Eukaryota</taxon>
        <taxon>Metazoa</taxon>
        <taxon>Chordata</taxon>
        <taxon>Tunicata</taxon>
        <taxon>Ascidiacea</taxon>
        <taxon>Phlebobranchia</taxon>
        <taxon>Cionidae</taxon>
        <taxon>Ciona</taxon>
    </lineage>
</organism>
<evidence type="ECO:0000313" key="6">
    <source>
        <dbReference type="Ensembl" id="ENSCSAVP00000008153.1"/>
    </source>
</evidence>
<dbReference type="Ensembl" id="ENSCSAVT00000008261.1">
    <property type="protein sequence ID" value="ENSCSAVP00000008153.1"/>
    <property type="gene ID" value="ENSCSAVG00000004851.1"/>
</dbReference>
<dbReference type="SMART" id="SM00386">
    <property type="entry name" value="HAT"/>
    <property type="match status" value="11"/>
</dbReference>
<dbReference type="Gene3D" id="1.25.40.1040">
    <property type="match status" value="1"/>
</dbReference>
<dbReference type="InterPro" id="IPR011990">
    <property type="entry name" value="TPR-like_helical_dom_sf"/>
</dbReference>
<protein>
    <recommendedName>
        <fullName evidence="5">Suppressor of forked domain-containing protein</fullName>
    </recommendedName>
</protein>
<evidence type="ECO:0000256" key="4">
    <source>
        <dbReference type="SAM" id="MobiDB-lite"/>
    </source>
</evidence>
<dbReference type="GO" id="GO:0005634">
    <property type="term" value="C:nucleus"/>
    <property type="evidence" value="ECO:0007669"/>
    <property type="project" value="UniProtKB-SubCell"/>
</dbReference>